<accession>A0A411PN14</accession>
<dbReference type="EMBL" id="CP036200">
    <property type="protein sequence ID" value="QBF84886.1"/>
    <property type="molecule type" value="Genomic_DNA"/>
</dbReference>
<organism evidence="2 3">
    <name type="scientific">Shewanella maritima</name>
    <dbReference type="NCBI Taxonomy" id="2520507"/>
    <lineage>
        <taxon>Bacteria</taxon>
        <taxon>Pseudomonadati</taxon>
        <taxon>Pseudomonadota</taxon>
        <taxon>Gammaproteobacteria</taxon>
        <taxon>Alteromonadales</taxon>
        <taxon>Shewanellaceae</taxon>
        <taxon>Shewanella</taxon>
    </lineage>
</organism>
<dbReference type="OrthoDB" id="6265832at2"/>
<sequence>MSPIFISSLLISTAASASDKPKLKMTLSDKLSEDQKTYHKTENEQLEKARKAAAETAKRELDVLSHQQNGEWEQEQRDKAQAQFNERKSREQKYLQEAQQAAKKERKIIKKMSPETKD</sequence>
<keyword evidence="3" id="KW-1185">Reference proteome</keyword>
<dbReference type="KEGG" id="smai:EXU30_11690"/>
<feature type="compositionally biased region" description="Basic and acidic residues" evidence="1">
    <location>
        <begin position="74"/>
        <end position="94"/>
    </location>
</feature>
<dbReference type="AlphaFoldDB" id="A0A411PN14"/>
<evidence type="ECO:0000256" key="1">
    <source>
        <dbReference type="SAM" id="MobiDB-lite"/>
    </source>
</evidence>
<proteinExistence type="predicted"/>
<name>A0A411PN14_9GAMM</name>
<dbReference type="Proteomes" id="UP000291106">
    <property type="component" value="Chromosome"/>
</dbReference>
<feature type="compositionally biased region" description="Basic and acidic residues" evidence="1">
    <location>
        <begin position="32"/>
        <end position="63"/>
    </location>
</feature>
<feature type="region of interest" description="Disordered" evidence="1">
    <location>
        <begin position="32"/>
        <end position="118"/>
    </location>
</feature>
<evidence type="ECO:0000313" key="2">
    <source>
        <dbReference type="EMBL" id="QBF84886.1"/>
    </source>
</evidence>
<reference evidence="2 3" key="1">
    <citation type="submission" date="2019-02" db="EMBL/GenBank/DDBJ databases">
        <title>Shewanella sp. D4-2 isolated from Dokdo Island.</title>
        <authorList>
            <person name="Baek K."/>
        </authorList>
    </citation>
    <scope>NUCLEOTIDE SEQUENCE [LARGE SCALE GENOMIC DNA]</scope>
    <source>
        <strain evidence="2 3">D4-2</strain>
    </source>
</reference>
<protein>
    <submittedName>
        <fullName evidence="2">Uncharacterized protein</fullName>
    </submittedName>
</protein>
<evidence type="ECO:0000313" key="3">
    <source>
        <dbReference type="Proteomes" id="UP000291106"/>
    </source>
</evidence>
<gene>
    <name evidence="2" type="ORF">EXU30_11690</name>
</gene>